<organism evidence="1 2">
    <name type="scientific">Flavobacterium indicum (strain DSM 17447 / CIP 109464 / GPTSA100-9)</name>
    <dbReference type="NCBI Taxonomy" id="1094466"/>
    <lineage>
        <taxon>Bacteria</taxon>
        <taxon>Pseudomonadati</taxon>
        <taxon>Bacteroidota</taxon>
        <taxon>Flavobacteriia</taxon>
        <taxon>Flavobacteriales</taxon>
        <taxon>Flavobacteriaceae</taxon>
        <taxon>Flavobacterium</taxon>
    </lineage>
</organism>
<reference evidence="1 2" key="1">
    <citation type="journal article" date="2012" name="J. Bacteriol.">
        <title>Complete Genome Sequence of Flavobacterium indicum GPSTA100-9T, Isolated from Warm Spring Water.</title>
        <authorList>
            <person name="Barbier P."/>
            <person name="Houel A."/>
            <person name="Loux V."/>
            <person name="Poulain J."/>
            <person name="Bernardet J.F."/>
            <person name="Touchon M."/>
            <person name="Duchaud E."/>
        </authorList>
    </citation>
    <scope>NUCLEOTIDE SEQUENCE [LARGE SCALE GENOMIC DNA]</scope>
    <source>
        <strain evidence="2">DSM 17447 / CIP 109464 / GPTSA100-9</strain>
    </source>
</reference>
<dbReference type="HOGENOM" id="CLU_911380_0_0_10"/>
<name>H8XNJ0_FLAIG</name>
<dbReference type="PATRIC" id="fig|1094466.5.peg.98"/>
<dbReference type="STRING" id="1094466.KQS_00495"/>
<gene>
    <name evidence="1" type="ordered locus">KQS_00495</name>
</gene>
<evidence type="ECO:0000313" key="1">
    <source>
        <dbReference type="EMBL" id="CCG52107.1"/>
    </source>
</evidence>
<dbReference type="Proteomes" id="UP000007599">
    <property type="component" value="Chromosome I"/>
</dbReference>
<dbReference type="KEGG" id="fin:KQS_00495"/>
<dbReference type="EMBL" id="HE774682">
    <property type="protein sequence ID" value="CCG52107.1"/>
    <property type="molecule type" value="Genomic_DNA"/>
</dbReference>
<evidence type="ECO:0000313" key="2">
    <source>
        <dbReference type="Proteomes" id="UP000007599"/>
    </source>
</evidence>
<proteinExistence type="predicted"/>
<accession>H8XNJ0</accession>
<keyword evidence="2" id="KW-1185">Reference proteome</keyword>
<dbReference type="AlphaFoldDB" id="H8XNJ0"/>
<dbReference type="RefSeq" id="WP_014387251.1">
    <property type="nucleotide sequence ID" value="NC_017025.1"/>
</dbReference>
<dbReference type="OrthoDB" id="1446206at2"/>
<reference evidence="2" key="2">
    <citation type="submission" date="2012-03" db="EMBL/GenBank/DDBJ databases">
        <title>Complete genome sequence of Flavobacterium indicum GPTSA100-9T, isolated from warm spring water.</title>
        <authorList>
            <person name="Barbier P."/>
            <person name="Houel A."/>
            <person name="Loux V."/>
            <person name="Poulain J."/>
            <person name="Bernardet J.-F."/>
            <person name="Touchon M."/>
            <person name="Duchaud E."/>
        </authorList>
    </citation>
    <scope>NUCLEOTIDE SEQUENCE [LARGE SCALE GENOMIC DNA]</scope>
    <source>
        <strain evidence="2">DSM 17447 / CIP 109464 / GPTSA100-9</strain>
    </source>
</reference>
<protein>
    <submittedName>
        <fullName evidence="1">Uncharacterized protein</fullName>
    </submittedName>
</protein>
<sequence>MENVNKNPLEYFQSLLEKDKSNELKTTYISEIIEHYGSMIEKVDNENGIVTYWDFFYDESTDSQIEGLVTYDFNKSFNSTISSEFVKAKKSLDSIVLSISYNGISPKEFINIQILILKDLFVKTESLYLDKPIVKNAIVGLINYIQEKYLVEKIISINTSSPNLIDIEDYSEDSLNWDSLNPEDTIPNIEKLYDLLIQSPALIESSKEDFIKAFTMRKVTNGIKWLVIGKNGSFSKSSLFYFVEKLIEEGLITDVPSTLLNKKIHYLFRDPSNNRLKNIRQSKSTNSSNPSQKDRIDSVLNSIFI</sequence>